<dbReference type="RefSeq" id="WP_179362297.1">
    <property type="nucleotide sequence ID" value="NZ_CP026994.1"/>
</dbReference>
<dbReference type="AlphaFoldDB" id="A0A7D5RBQ6"/>
<organism evidence="1 2">
    <name type="scientific">Nitrosopumilus oxyclinae</name>
    <dbReference type="NCBI Taxonomy" id="1959104"/>
    <lineage>
        <taxon>Archaea</taxon>
        <taxon>Nitrososphaerota</taxon>
        <taxon>Nitrososphaeria</taxon>
        <taxon>Nitrosopumilales</taxon>
        <taxon>Nitrosopumilaceae</taxon>
        <taxon>Nitrosopumilus</taxon>
    </lineage>
</organism>
<gene>
    <name evidence="1" type="ORF">C5F49_06830</name>
</gene>
<evidence type="ECO:0000313" key="1">
    <source>
        <dbReference type="EMBL" id="QLH05063.1"/>
    </source>
</evidence>
<dbReference type="GeneID" id="56061683"/>
<dbReference type="OrthoDB" id="3347at2157"/>
<proteinExistence type="predicted"/>
<protein>
    <submittedName>
        <fullName evidence="1">Uncharacterized protein</fullName>
    </submittedName>
</protein>
<name>A0A7D5RBQ6_9ARCH</name>
<accession>A0A7D5RBQ6</accession>
<dbReference type="Proteomes" id="UP000509441">
    <property type="component" value="Chromosome"/>
</dbReference>
<dbReference type="KEGG" id="nox:C5F49_06830"/>
<sequence length="98" mass="11107">MSIQRPIRKPKIPKIKKPLISKRKRIVKKAPTLSAGKIKTKTVHKKHITHKKPSKIVVGTCYLEENCKGVRSRKVTKTQCKHQGGKSWKKAGGKCEKL</sequence>
<reference evidence="1 2" key="1">
    <citation type="submission" date="2018-02" db="EMBL/GenBank/DDBJ databases">
        <title>Complete genome of Nitrosopumilus oxyclinae HCE1.</title>
        <authorList>
            <person name="Qin W."/>
            <person name="Zheng Y."/>
            <person name="Stahl D.A."/>
        </authorList>
    </citation>
    <scope>NUCLEOTIDE SEQUENCE [LARGE SCALE GENOMIC DNA]</scope>
    <source>
        <strain evidence="1 2">HCE1</strain>
    </source>
</reference>
<keyword evidence="2" id="KW-1185">Reference proteome</keyword>
<dbReference type="EMBL" id="CP026994">
    <property type="protein sequence ID" value="QLH05063.1"/>
    <property type="molecule type" value="Genomic_DNA"/>
</dbReference>
<evidence type="ECO:0000313" key="2">
    <source>
        <dbReference type="Proteomes" id="UP000509441"/>
    </source>
</evidence>